<keyword evidence="2 4" id="KW-0378">Hydrolase</keyword>
<feature type="binding site" evidence="4">
    <location>
        <position position="280"/>
    </location>
    <ligand>
        <name>Zn(2+)</name>
        <dbReference type="ChEBI" id="CHEBI:29105"/>
        <note>catalytic</note>
    </ligand>
</feature>
<feature type="binding site" evidence="4">
    <location>
        <position position="21"/>
    </location>
    <ligand>
        <name>Zn(2+)</name>
        <dbReference type="ChEBI" id="CHEBI:29105"/>
        <note>catalytic</note>
    </ligand>
</feature>
<accession>A0ABV7YC41</accession>
<evidence type="ECO:0000256" key="3">
    <source>
        <dbReference type="ARBA" id="ARBA00022833"/>
    </source>
</evidence>
<gene>
    <name evidence="6" type="primary">add</name>
    <name evidence="6" type="ORF">ACFOUW_17885</name>
</gene>
<dbReference type="SUPFAM" id="SSF51556">
    <property type="entry name" value="Metallo-dependent hydrolases"/>
    <property type="match status" value="1"/>
</dbReference>
<evidence type="ECO:0000313" key="6">
    <source>
        <dbReference type="EMBL" id="MFC3762718.1"/>
    </source>
</evidence>
<comment type="function">
    <text evidence="4">Catalyzes the hydrolytic deamination of adenine to hypoxanthine. Plays an important role in the purine salvage pathway and in nitrogen catabolism.</text>
</comment>
<comment type="cofactor">
    <cofactor evidence="4">
        <name>Zn(2+)</name>
        <dbReference type="ChEBI" id="CHEBI:29105"/>
    </cofactor>
    <text evidence="4">Binds 1 zinc ion per subunit.</text>
</comment>
<name>A0ABV7YC41_9ACTN</name>
<dbReference type="EC" id="3.5.4.2" evidence="4"/>
<dbReference type="Gene3D" id="3.20.20.140">
    <property type="entry name" value="Metal-dependent hydrolases"/>
    <property type="match status" value="1"/>
</dbReference>
<dbReference type="HAMAP" id="MF_01962">
    <property type="entry name" value="Adenine_deaminase"/>
    <property type="match status" value="1"/>
</dbReference>
<evidence type="ECO:0000313" key="7">
    <source>
        <dbReference type="Proteomes" id="UP001595699"/>
    </source>
</evidence>
<comment type="caution">
    <text evidence="6">The sequence shown here is derived from an EMBL/GenBank/DDBJ whole genome shotgun (WGS) entry which is preliminary data.</text>
</comment>
<dbReference type="InterPro" id="IPR032466">
    <property type="entry name" value="Metal_Hydrolase"/>
</dbReference>
<dbReference type="Proteomes" id="UP001595699">
    <property type="component" value="Unassembled WGS sequence"/>
</dbReference>
<reference evidence="7" key="1">
    <citation type="journal article" date="2019" name="Int. J. Syst. Evol. Microbiol.">
        <title>The Global Catalogue of Microorganisms (GCM) 10K type strain sequencing project: providing services to taxonomists for standard genome sequencing and annotation.</title>
        <authorList>
            <consortium name="The Broad Institute Genomics Platform"/>
            <consortium name="The Broad Institute Genome Sequencing Center for Infectious Disease"/>
            <person name="Wu L."/>
            <person name="Ma J."/>
        </authorList>
    </citation>
    <scope>NUCLEOTIDE SEQUENCE [LARGE SCALE GENOMIC DNA]</scope>
    <source>
        <strain evidence="7">CGMCC 4.7241</strain>
    </source>
</reference>
<dbReference type="InterPro" id="IPR028892">
    <property type="entry name" value="ADE"/>
</dbReference>
<keyword evidence="3 4" id="KW-0862">Zinc</keyword>
<evidence type="ECO:0000256" key="2">
    <source>
        <dbReference type="ARBA" id="ARBA00022801"/>
    </source>
</evidence>
<dbReference type="EMBL" id="JBHRZH010000016">
    <property type="protein sequence ID" value="MFC3762718.1"/>
    <property type="molecule type" value="Genomic_DNA"/>
</dbReference>
<evidence type="ECO:0000259" key="5">
    <source>
        <dbReference type="Pfam" id="PF00962"/>
    </source>
</evidence>
<protein>
    <recommendedName>
        <fullName evidence="4">Adenine deaminase</fullName>
        <shortName evidence="4">ADE</shortName>
        <ecNumber evidence="4">3.5.4.2</ecNumber>
    </recommendedName>
    <alternativeName>
        <fullName evidence="4">Adenine aminohydrolase</fullName>
        <shortName evidence="4">AAH</shortName>
    </alternativeName>
</protein>
<proteinExistence type="inferred from homology"/>
<dbReference type="GO" id="GO:0016787">
    <property type="term" value="F:hydrolase activity"/>
    <property type="evidence" value="ECO:0007669"/>
    <property type="project" value="UniProtKB-KW"/>
</dbReference>
<keyword evidence="1 4" id="KW-0479">Metal-binding</keyword>
<comment type="catalytic activity">
    <reaction evidence="4">
        <text>adenine + H2O + H(+) = hypoxanthine + NH4(+)</text>
        <dbReference type="Rhea" id="RHEA:23688"/>
        <dbReference type="ChEBI" id="CHEBI:15377"/>
        <dbReference type="ChEBI" id="CHEBI:15378"/>
        <dbReference type="ChEBI" id="CHEBI:16708"/>
        <dbReference type="ChEBI" id="CHEBI:17368"/>
        <dbReference type="ChEBI" id="CHEBI:28938"/>
        <dbReference type="EC" id="3.5.4.2"/>
    </reaction>
</comment>
<dbReference type="PANTHER" id="PTHR43114">
    <property type="entry name" value="ADENINE DEAMINASE"/>
    <property type="match status" value="1"/>
</dbReference>
<dbReference type="NCBIfam" id="TIGR01430">
    <property type="entry name" value="aden_deam"/>
    <property type="match status" value="1"/>
</dbReference>
<comment type="similarity">
    <text evidence="4">Belongs to the metallo-dependent hydrolases superfamily. Adenosine and AMP deaminases family. Adenine deaminase type 2 subfamily.</text>
</comment>
<evidence type="ECO:0000256" key="1">
    <source>
        <dbReference type="ARBA" id="ARBA00022723"/>
    </source>
</evidence>
<feature type="binding site" evidence="4">
    <location>
        <position position="281"/>
    </location>
    <ligand>
        <name>substrate</name>
    </ligand>
</feature>
<sequence length="339" mass="37442">MGDNELAAFVQGLPKAELHLHIEGTLEPELKLELARRNGISLPYSTPEEIRAAYSFHDLTSFLVGYYDGMNVMRGEEDFYDLALAYLRKASSQGVRYAEIFFDPQAHTSRGVPFPVVVRGLRRALVDGRRLLGIRAELIMCFLRDFSAEYAMATLMEALPFKDWILGVGLDSDERDNPPVKFAAVFARARAEGFFLTMHCDVDQQDTAENLRQVLEVIGVDRIDHGVNVLESPALVSAVLERGIGFTVCPVSNGFVTDGLKALEVKRMLELGLKPTLNSDDPAYFAGKYVADNFVAVAEAGLSRSELVQLARNSFEIAWLPDSARHTFVAEVDAYAGGA</sequence>
<keyword evidence="4" id="KW-0546">Nucleotide metabolism</keyword>
<feature type="binding site" evidence="4">
    <location>
        <position position="199"/>
    </location>
    <ligand>
        <name>Zn(2+)</name>
        <dbReference type="ChEBI" id="CHEBI:29105"/>
        <note>catalytic</note>
    </ligand>
</feature>
<organism evidence="6 7">
    <name type="scientific">Tenggerimyces flavus</name>
    <dbReference type="NCBI Taxonomy" id="1708749"/>
    <lineage>
        <taxon>Bacteria</taxon>
        <taxon>Bacillati</taxon>
        <taxon>Actinomycetota</taxon>
        <taxon>Actinomycetes</taxon>
        <taxon>Propionibacteriales</taxon>
        <taxon>Nocardioidaceae</taxon>
        <taxon>Tenggerimyces</taxon>
    </lineage>
</organism>
<evidence type="ECO:0000256" key="4">
    <source>
        <dbReference type="HAMAP-Rule" id="MF_01962"/>
    </source>
</evidence>
<feature type="site" description="Important for catalytic activity" evidence="4">
    <location>
        <position position="225"/>
    </location>
</feature>
<dbReference type="RefSeq" id="WP_307782712.1">
    <property type="nucleotide sequence ID" value="NZ_JAFBCM010000001.1"/>
</dbReference>
<keyword evidence="7" id="KW-1185">Reference proteome</keyword>
<dbReference type="Pfam" id="PF00962">
    <property type="entry name" value="A_deaminase"/>
    <property type="match status" value="1"/>
</dbReference>
<comment type="caution">
    <text evidence="4">Lacks conserved residue(s) required for the propagation of feature annotation.</text>
</comment>
<dbReference type="InterPro" id="IPR006330">
    <property type="entry name" value="Ado/ade_deaminase"/>
</dbReference>
<feature type="domain" description="Adenosine deaminase" evidence="5">
    <location>
        <begin position="14"/>
        <end position="334"/>
    </location>
</feature>
<feature type="binding site" evidence="4">
    <location>
        <position position="19"/>
    </location>
    <ligand>
        <name>Zn(2+)</name>
        <dbReference type="ChEBI" id="CHEBI:29105"/>
        <note>catalytic</note>
    </ligand>
</feature>
<dbReference type="PANTHER" id="PTHR43114:SF7">
    <property type="entry name" value="ADENOSINE DEAMINASE DOMAIN-CONTAINING PROTEIN"/>
    <property type="match status" value="1"/>
</dbReference>
<dbReference type="InterPro" id="IPR001365">
    <property type="entry name" value="A_deaminase_dom"/>
</dbReference>